<proteinExistence type="inferred from homology"/>
<feature type="domain" description="Sulfotransferase" evidence="4">
    <location>
        <begin position="82"/>
        <end position="241"/>
    </location>
</feature>
<evidence type="ECO:0000256" key="2">
    <source>
        <dbReference type="ARBA" id="ARBA00022679"/>
    </source>
</evidence>
<evidence type="ECO:0000313" key="6">
    <source>
        <dbReference type="Proteomes" id="UP001243757"/>
    </source>
</evidence>
<comment type="caution">
    <text evidence="5">The sequence shown here is derived from an EMBL/GenBank/DDBJ whole genome shotgun (WGS) entry which is preliminary data.</text>
</comment>
<feature type="region of interest" description="Disordered" evidence="3">
    <location>
        <begin position="201"/>
        <end position="225"/>
    </location>
</feature>
<gene>
    <name evidence="5" type="ORF">QO033_24870</name>
</gene>
<reference evidence="5 6" key="1">
    <citation type="submission" date="2023-05" db="EMBL/GenBank/DDBJ databases">
        <title>Pseudodonghicola sp. nov.</title>
        <authorList>
            <person name="Huang J."/>
        </authorList>
    </citation>
    <scope>NUCLEOTIDE SEQUENCE [LARGE SCALE GENOMIC DNA]</scope>
    <source>
        <strain evidence="5 6">IC7</strain>
    </source>
</reference>
<organism evidence="5 6">
    <name type="scientific">Pseudodonghicola flavimaris</name>
    <dbReference type="NCBI Taxonomy" id="3050036"/>
    <lineage>
        <taxon>Bacteria</taxon>
        <taxon>Pseudomonadati</taxon>
        <taxon>Pseudomonadota</taxon>
        <taxon>Alphaproteobacteria</taxon>
        <taxon>Rhodobacterales</taxon>
        <taxon>Paracoccaceae</taxon>
        <taxon>Pseudodonghicola</taxon>
    </lineage>
</organism>
<feature type="compositionally biased region" description="Basic and acidic residues" evidence="3">
    <location>
        <begin position="201"/>
        <end position="210"/>
    </location>
</feature>
<protein>
    <submittedName>
        <fullName evidence="5">Sulfotransferase domain-containing protein</fullName>
    </submittedName>
</protein>
<accession>A0ABT7F8I1</accession>
<evidence type="ECO:0000256" key="3">
    <source>
        <dbReference type="SAM" id="MobiDB-lite"/>
    </source>
</evidence>
<keyword evidence="6" id="KW-1185">Reference proteome</keyword>
<evidence type="ECO:0000256" key="1">
    <source>
        <dbReference type="ARBA" id="ARBA00005771"/>
    </source>
</evidence>
<evidence type="ECO:0000313" key="5">
    <source>
        <dbReference type="EMBL" id="MDK3020922.1"/>
    </source>
</evidence>
<dbReference type="EMBL" id="JASNJD010000040">
    <property type="protein sequence ID" value="MDK3020922.1"/>
    <property type="molecule type" value="Genomic_DNA"/>
</dbReference>
<dbReference type="Pfam" id="PF00685">
    <property type="entry name" value="Sulfotransfer_1"/>
    <property type="match status" value="1"/>
</dbReference>
<evidence type="ECO:0000259" key="4">
    <source>
        <dbReference type="Pfam" id="PF00685"/>
    </source>
</evidence>
<dbReference type="InterPro" id="IPR000863">
    <property type="entry name" value="Sulfotransferase_dom"/>
</dbReference>
<dbReference type="InterPro" id="IPR027417">
    <property type="entry name" value="P-loop_NTPase"/>
</dbReference>
<dbReference type="SUPFAM" id="SSF52540">
    <property type="entry name" value="P-loop containing nucleoside triphosphate hydrolases"/>
    <property type="match status" value="1"/>
</dbReference>
<comment type="similarity">
    <text evidence="1">Belongs to the sulfotransferase 1 family.</text>
</comment>
<name>A0ABT7F8I1_9RHOB</name>
<dbReference type="PANTHER" id="PTHR11783">
    <property type="entry name" value="SULFOTRANSFERASE SULT"/>
    <property type="match status" value="1"/>
</dbReference>
<keyword evidence="2" id="KW-0808">Transferase</keyword>
<sequence length="248" mass="28668">MSSPSKSIACVSMHKAGSTITDQILVDFCTARGLEMDRISLIAPSSPLPLDQVYIQHQKQMRDEGVYYGVIRGPWASRMPKLKDLKVIVQVRDPRDCITSAYFSYRQSHVPPKDSDKLKAFLERREAMKEMNIDEYARGEISNYRNRLQVLRNLVEEHNDVLVLKYEEMVLNTESWLNRISDFIDQPLTNELRVTLGEKIDFTPKNEDPSKHKRQVTPGDHLRKMSPETIDALDEGMANQMQFFGYQD</sequence>
<dbReference type="Gene3D" id="3.40.50.300">
    <property type="entry name" value="P-loop containing nucleotide triphosphate hydrolases"/>
    <property type="match status" value="1"/>
</dbReference>
<dbReference type="Proteomes" id="UP001243757">
    <property type="component" value="Unassembled WGS sequence"/>
</dbReference>
<dbReference type="RefSeq" id="WP_284483396.1">
    <property type="nucleotide sequence ID" value="NZ_JASNJD010000040.1"/>
</dbReference>